<keyword evidence="2" id="KW-1185">Reference proteome</keyword>
<gene>
    <name evidence="1" type="ORF">NQ318_016387</name>
</gene>
<name>A0AAV8Z3L0_9CUCU</name>
<evidence type="ECO:0000313" key="2">
    <source>
        <dbReference type="Proteomes" id="UP001162162"/>
    </source>
</evidence>
<reference evidence="1" key="1">
    <citation type="journal article" date="2023" name="Insect Mol. Biol.">
        <title>Genome sequencing provides insights into the evolution of gene families encoding plant cell wall-degrading enzymes in longhorned beetles.</title>
        <authorList>
            <person name="Shin N.R."/>
            <person name="Okamura Y."/>
            <person name="Kirsch R."/>
            <person name="Pauchet Y."/>
        </authorList>
    </citation>
    <scope>NUCLEOTIDE SEQUENCE</scope>
    <source>
        <strain evidence="1">AMC_N1</strain>
    </source>
</reference>
<evidence type="ECO:0000313" key="1">
    <source>
        <dbReference type="EMBL" id="KAJ8958662.1"/>
    </source>
</evidence>
<proteinExistence type="predicted"/>
<dbReference type="EMBL" id="JAPWTK010000016">
    <property type="protein sequence ID" value="KAJ8958662.1"/>
    <property type="molecule type" value="Genomic_DNA"/>
</dbReference>
<organism evidence="1 2">
    <name type="scientific">Aromia moschata</name>
    <dbReference type="NCBI Taxonomy" id="1265417"/>
    <lineage>
        <taxon>Eukaryota</taxon>
        <taxon>Metazoa</taxon>
        <taxon>Ecdysozoa</taxon>
        <taxon>Arthropoda</taxon>
        <taxon>Hexapoda</taxon>
        <taxon>Insecta</taxon>
        <taxon>Pterygota</taxon>
        <taxon>Neoptera</taxon>
        <taxon>Endopterygota</taxon>
        <taxon>Coleoptera</taxon>
        <taxon>Polyphaga</taxon>
        <taxon>Cucujiformia</taxon>
        <taxon>Chrysomeloidea</taxon>
        <taxon>Cerambycidae</taxon>
        <taxon>Cerambycinae</taxon>
        <taxon>Callichromatini</taxon>
        <taxon>Aromia</taxon>
    </lineage>
</organism>
<dbReference type="Proteomes" id="UP001162162">
    <property type="component" value="Unassembled WGS sequence"/>
</dbReference>
<dbReference type="AlphaFoldDB" id="A0AAV8Z3L0"/>
<sequence length="133" mass="15033">MSDNYIKIVKTMQSRFGREDIQIEFYVLQRSTTFDNTVTSTNDETAVSTLETRLKRLIIFLRHEVDNEQRVSLVSEGFSLAERGTTQGSSSSKGLIMGKLSQRRISICPTATDLVNCEVTLKAVICICISYQR</sequence>
<protein>
    <submittedName>
        <fullName evidence="1">Uncharacterized protein</fullName>
    </submittedName>
</protein>
<accession>A0AAV8Z3L0</accession>
<comment type="caution">
    <text evidence="1">The sequence shown here is derived from an EMBL/GenBank/DDBJ whole genome shotgun (WGS) entry which is preliminary data.</text>
</comment>